<dbReference type="AlphaFoldDB" id="N1RSJ1"/>
<dbReference type="CDD" id="cd00067">
    <property type="entry name" value="GAL4"/>
    <property type="match status" value="1"/>
</dbReference>
<evidence type="ECO:0000256" key="2">
    <source>
        <dbReference type="SAM" id="Coils"/>
    </source>
</evidence>
<dbReference type="PROSITE" id="PS50048">
    <property type="entry name" value="ZN2_CY6_FUNGAL_2"/>
    <property type="match status" value="1"/>
</dbReference>
<reference evidence="6" key="1">
    <citation type="submission" date="2012-09" db="EMBL/GenBank/DDBJ databases">
        <title>Genome sequencing and comparative transcriptomics of race 1 and race 4 of banana pathogen: Fusarium oxysporum f. sp. cubense.</title>
        <authorList>
            <person name="Fang X."/>
            <person name="Huang J."/>
        </authorList>
    </citation>
    <scope>NUCLEOTIDE SEQUENCE [LARGE SCALE GENOMIC DNA]</scope>
    <source>
        <strain evidence="6">race 4</strain>
    </source>
</reference>
<keyword evidence="2" id="KW-0175">Coiled coil</keyword>
<feature type="coiled-coil region" evidence="2">
    <location>
        <begin position="70"/>
        <end position="104"/>
    </location>
</feature>
<keyword evidence="6" id="KW-1185">Reference proteome</keyword>
<evidence type="ECO:0000313" key="5">
    <source>
        <dbReference type="EMBL" id="EMT69623.1"/>
    </source>
</evidence>
<dbReference type="OrthoDB" id="2985014at2759"/>
<evidence type="ECO:0000256" key="3">
    <source>
        <dbReference type="SAM" id="MobiDB-lite"/>
    </source>
</evidence>
<dbReference type="Gene3D" id="4.10.240.10">
    <property type="entry name" value="Zn(2)-C6 fungal-type DNA-binding domain"/>
    <property type="match status" value="1"/>
</dbReference>
<protein>
    <submittedName>
        <fullName evidence="5">Nitrogen assimilation transcription factor nit-4</fullName>
    </submittedName>
</protein>
<dbReference type="PANTHER" id="PTHR37012">
    <property type="entry name" value="B-ZIP TRANSCRIPTION FACTOR (EUROFUNG)-RELATED"/>
    <property type="match status" value="1"/>
</dbReference>
<feature type="domain" description="Zn(2)-C6 fungal-type" evidence="4">
    <location>
        <begin position="38"/>
        <end position="68"/>
    </location>
</feature>
<proteinExistence type="predicted"/>
<dbReference type="InterPro" id="IPR036864">
    <property type="entry name" value="Zn2-C6_fun-type_DNA-bd_sf"/>
</dbReference>
<dbReference type="Proteomes" id="UP000016929">
    <property type="component" value="Unassembled WGS sequence"/>
</dbReference>
<dbReference type="SUPFAM" id="SSF57701">
    <property type="entry name" value="Zn2/Cys6 DNA-binding domain"/>
    <property type="match status" value="1"/>
</dbReference>
<dbReference type="InterPro" id="IPR021833">
    <property type="entry name" value="DUF3425"/>
</dbReference>
<dbReference type="Pfam" id="PF00172">
    <property type="entry name" value="Zn_clus"/>
    <property type="match status" value="1"/>
</dbReference>
<reference evidence="6" key="2">
    <citation type="journal article" date="2014" name="PLoS ONE">
        <title>Genome and Transcriptome Analysis of the Fungal Pathogen Fusarium oxysporum f. sp. cubense Causing Banana Vascular Wilt Disease.</title>
        <authorList>
            <person name="Guo L."/>
            <person name="Han L."/>
            <person name="Yang L."/>
            <person name="Zeng H."/>
            <person name="Fan D."/>
            <person name="Zhu Y."/>
            <person name="Feng Y."/>
            <person name="Wang G."/>
            <person name="Peng C."/>
            <person name="Jiang X."/>
            <person name="Zhou D."/>
            <person name="Ni P."/>
            <person name="Liang C."/>
            <person name="Liu L."/>
            <person name="Wang J."/>
            <person name="Mao C."/>
            <person name="Fang X."/>
            <person name="Peng M."/>
            <person name="Huang J."/>
        </authorList>
    </citation>
    <scope>NUCLEOTIDE SEQUENCE [LARGE SCALE GENOMIC DNA]</scope>
    <source>
        <strain evidence="6">race 4</strain>
    </source>
</reference>
<dbReference type="GO" id="GO:0000981">
    <property type="term" value="F:DNA-binding transcription factor activity, RNA polymerase II-specific"/>
    <property type="evidence" value="ECO:0007669"/>
    <property type="project" value="InterPro"/>
</dbReference>
<accession>N1RSJ1</accession>
<gene>
    <name evidence="5" type="ORF">FOC4_g10003357</name>
</gene>
<feature type="region of interest" description="Disordered" evidence="3">
    <location>
        <begin position="215"/>
        <end position="251"/>
    </location>
</feature>
<dbReference type="Pfam" id="PF11905">
    <property type="entry name" value="DUF3425"/>
    <property type="match status" value="2"/>
</dbReference>
<evidence type="ECO:0000259" key="4">
    <source>
        <dbReference type="PROSITE" id="PS50048"/>
    </source>
</evidence>
<dbReference type="GO" id="GO:0008270">
    <property type="term" value="F:zinc ion binding"/>
    <property type="evidence" value="ECO:0007669"/>
    <property type="project" value="InterPro"/>
</dbReference>
<dbReference type="EMBL" id="KB726365">
    <property type="protein sequence ID" value="EMT69623.1"/>
    <property type="molecule type" value="Genomic_DNA"/>
</dbReference>
<feature type="compositionally biased region" description="Polar residues" evidence="3">
    <location>
        <begin position="230"/>
        <end position="251"/>
    </location>
</feature>
<evidence type="ECO:0000313" key="6">
    <source>
        <dbReference type="Proteomes" id="UP000016929"/>
    </source>
</evidence>
<dbReference type="InterPro" id="IPR001138">
    <property type="entry name" value="Zn2Cys6_DnaBD"/>
</dbReference>
<dbReference type="PROSITE" id="PS00463">
    <property type="entry name" value="ZN2_CY6_FUNGAL_1"/>
    <property type="match status" value="1"/>
</dbReference>
<sequence>MALPYRPIRAAPPKADAVLSRTPVKRAVSKRSGIIKSACLECRKRKAKCNGKKPVCVSCSKYDRECVYDSDIRESRVRGLQNANEKLEEELDAAKLLLKQMANGSAELRDDVSELLDQEKQPSEIIELLKNGRVYDHEIPQADDNRTSRNSNDPIFQKTSSDISGIGHPHPFPVEEFEYSITKPPTMQQEESSSNEDSCVMMESENCTTEHSTYMSNEQLTERRDFNAPSCINSGEDTTPDSSQPFYSQPSMFSTTESLVDQLPAYENNYGRTTAHQAERRSLFFQPLFNHNDYYLSTSITTPIPQEITDLGTGNEDLNLAGAMQDVIVDEYLPTQPDSQVHEGLGDTSLRTDPSYKNHFGNLALSNSIRANGYPRHIQDAQIRNIFLPSWAATTLNTELDPGDMSNAFGDIYQQATSLLKKGEPVNRVIGDHPNIAALYDQHQFDRSCLLSQWAARMKLMVDLGYDFTCFASMNVFWYMMRWMINPSPETYAAMPEWIRPTTNQLFTPHISMADFVLWPAFRDLVVQLPQLQERMAWLADMSMHIRCEWPYALEDALKPDPVNGTIDLTDLAKAERRSLFFQPLFNHNDYYLSTSITTPIPQEITDLGTGNEDLNLAGAMQDVIVDEYLPTQPDSQVHEGLGDTSLRTDPSYKNHFGNLALSNSIRANGYPRHIQDAQIRNIFLPSWAATTLNTELDPGDMSNAFGDIYQQATSLLKKGEPVNRVIGDHPNIAALYDQHQFDRSCLLSQWAARMVHSVKCQGYDFTCFASMNVFWYMMRWMINPSPETYAAMPEWIRPTTNQLFTPHISMADFVLWPAFRDLVVQLPQLQERMAWLADMSMHIRCEWPYALEDALKPDPVNGTIDLTDLAKVRSSS</sequence>
<name>N1RSJ1_FUSC4</name>
<organism evidence="5 6">
    <name type="scientific">Fusarium oxysporum f. sp. cubense (strain race 4)</name>
    <name type="common">Panama disease fungus</name>
    <dbReference type="NCBI Taxonomy" id="2502994"/>
    <lineage>
        <taxon>Eukaryota</taxon>
        <taxon>Fungi</taxon>
        <taxon>Dikarya</taxon>
        <taxon>Ascomycota</taxon>
        <taxon>Pezizomycotina</taxon>
        <taxon>Sordariomycetes</taxon>
        <taxon>Hypocreomycetidae</taxon>
        <taxon>Hypocreales</taxon>
        <taxon>Nectriaceae</taxon>
        <taxon>Fusarium</taxon>
        <taxon>Fusarium oxysporum species complex</taxon>
    </lineage>
</organism>
<evidence type="ECO:0000256" key="1">
    <source>
        <dbReference type="ARBA" id="ARBA00023242"/>
    </source>
</evidence>
<dbReference type="SMART" id="SM00066">
    <property type="entry name" value="GAL4"/>
    <property type="match status" value="1"/>
</dbReference>
<dbReference type="HOGENOM" id="CLU_015937_1_0_1"/>
<dbReference type="PANTHER" id="PTHR37012:SF2">
    <property type="entry name" value="BZIP DOMAIN-CONTAINING PROTEIN-RELATED"/>
    <property type="match status" value="1"/>
</dbReference>
<keyword evidence="1" id="KW-0539">Nucleus</keyword>